<evidence type="ECO:0000313" key="5">
    <source>
        <dbReference type="EMBL" id="AMB99393.1"/>
    </source>
</evidence>
<dbReference type="PANTHER" id="PTHR33514:SF1">
    <property type="entry name" value="ABC TRANSPORTER PERMEASE"/>
    <property type="match status" value="1"/>
</dbReference>
<dbReference type="Proteomes" id="UP000062260">
    <property type="component" value="Chromosome"/>
</dbReference>
<dbReference type="STRING" id="128944.AWM75_05025"/>
<dbReference type="CDD" id="cd16914">
    <property type="entry name" value="EcfT"/>
    <property type="match status" value="1"/>
</dbReference>
<dbReference type="KEGG" id="auh:AWM75_05025"/>
<keyword evidence="4" id="KW-0472">Membrane</keyword>
<accession>A0A0X8FL87</accession>
<keyword evidence="2" id="KW-0812">Transmembrane</keyword>
<proteinExistence type="predicted"/>
<dbReference type="RefSeq" id="WP_067979043.1">
    <property type="nucleotide sequence ID" value="NZ_CP014163.1"/>
</dbReference>
<reference evidence="5 6" key="1">
    <citation type="journal article" date="2016" name="Genome Announc.">
        <title>Complete Genome Sequences of Aerococcus christensenii CCUG 28831T, Aerococcus sanguinicola CCUG 43001T, Aerococcus urinae CCUG 36881T, Aerococcus urinaeequi CCUG 28094T, Aerococcus urinaehominis CCUG 42038 BT, and Aerococcus viridans CCUG 4311T.</title>
        <authorList>
            <person name="Carkaci D."/>
            <person name="Dargis R."/>
            <person name="Nielsen X.C."/>
            <person name="Skovgaard O."/>
            <person name="Fuursted K."/>
            <person name="Christensen J.J."/>
        </authorList>
    </citation>
    <scope>NUCLEOTIDE SEQUENCE [LARGE SCALE GENOMIC DNA]</scope>
    <source>
        <strain evidence="5 6">CCUG42038B</strain>
    </source>
</reference>
<dbReference type="Pfam" id="PF02361">
    <property type="entry name" value="CbiQ"/>
    <property type="match status" value="1"/>
</dbReference>
<dbReference type="EMBL" id="CP014163">
    <property type="protein sequence ID" value="AMB99393.1"/>
    <property type="molecule type" value="Genomic_DNA"/>
</dbReference>
<reference evidence="6" key="2">
    <citation type="submission" date="2016-01" db="EMBL/GenBank/DDBJ databases">
        <title>Six Aerococcus type strain genome sequencing and assembly using PacBio and Illumina Hiseq.</title>
        <authorList>
            <person name="Carkaci D."/>
            <person name="Dargis R."/>
            <person name="Nielsen X.C."/>
            <person name="Skovgaard O."/>
            <person name="Fuursted K."/>
            <person name="Christensen J.J."/>
        </authorList>
    </citation>
    <scope>NUCLEOTIDE SEQUENCE [LARGE SCALE GENOMIC DNA]</scope>
    <source>
        <strain evidence="6">CCUG42038B</strain>
    </source>
</reference>
<evidence type="ECO:0000256" key="1">
    <source>
        <dbReference type="ARBA" id="ARBA00004141"/>
    </source>
</evidence>
<organism evidence="5 6">
    <name type="scientific">Aerococcus urinaehominis</name>
    <dbReference type="NCBI Taxonomy" id="128944"/>
    <lineage>
        <taxon>Bacteria</taxon>
        <taxon>Bacillati</taxon>
        <taxon>Bacillota</taxon>
        <taxon>Bacilli</taxon>
        <taxon>Lactobacillales</taxon>
        <taxon>Aerococcaceae</taxon>
        <taxon>Aerococcus</taxon>
    </lineage>
</organism>
<evidence type="ECO:0000313" key="6">
    <source>
        <dbReference type="Proteomes" id="UP000062260"/>
    </source>
</evidence>
<name>A0A0X8FL87_9LACT</name>
<dbReference type="InterPro" id="IPR003339">
    <property type="entry name" value="ABC/ECF_trnsptr_transmembrane"/>
</dbReference>
<protein>
    <submittedName>
        <fullName evidence="5">Uncharacterized protein</fullName>
    </submittedName>
</protein>
<evidence type="ECO:0000256" key="4">
    <source>
        <dbReference type="ARBA" id="ARBA00023136"/>
    </source>
</evidence>
<dbReference type="PANTHER" id="PTHR33514">
    <property type="entry name" value="PROTEIN ABCI12, CHLOROPLASTIC"/>
    <property type="match status" value="1"/>
</dbReference>
<dbReference type="GO" id="GO:0005886">
    <property type="term" value="C:plasma membrane"/>
    <property type="evidence" value="ECO:0007669"/>
    <property type="project" value="UniProtKB-ARBA"/>
</dbReference>
<gene>
    <name evidence="5" type="ORF">AWM75_05025</name>
</gene>
<dbReference type="OrthoDB" id="8635523at2"/>
<evidence type="ECO:0000256" key="2">
    <source>
        <dbReference type="ARBA" id="ARBA00022692"/>
    </source>
</evidence>
<dbReference type="AlphaFoldDB" id="A0A0X8FL87"/>
<keyword evidence="6" id="KW-1185">Reference proteome</keyword>
<keyword evidence="3" id="KW-1133">Transmembrane helix</keyword>
<comment type="subcellular location">
    <subcellularLocation>
        <location evidence="1">Membrane</location>
        <topology evidence="1">Multi-pass membrane protein</topology>
    </subcellularLocation>
</comment>
<evidence type="ECO:0000256" key="3">
    <source>
        <dbReference type="ARBA" id="ARBA00022989"/>
    </source>
</evidence>
<sequence>MNNSIVGYQAKDTPIHRLNALAKLIFFILVSLALMLTYDTRLLLGVSLFLMGGLYLADIKWRDVAFFIKIVAVFSVINLVMVYIFSPEYGVDLYGSRTIIWEGIGPYTLTWEQLFYQINLVLKYFSTIPLVLLFLMTVNPSEVASSLNRIGLSYRLSYAVSLTLRYIPDIQRDYIAIRDSQRARGQGRKDQAGLMDKAKVATKTIMPLIMTSFAQIETVSHAMMLRRFGGKHKRTWYVAKPLKSKDYLLILAGLLVFLLFVYFYYVNQGRFYNPFRG</sequence>